<sequence>MHRSEFRRLDQQVGSRSQKRPIAYLEQLIQDSQELQYQRARMSQEPPRPQLDPATDTAARQSEEAGSVIHNHAVGETPWFQCLGSTALPIYISEAACTAFATRLCQSLRGPDSSTPHLPRWRYTDESTLETLFNTEVQWPSLVYAKLLVKTALGHVNPAFHLVLRKETLDVLHGIYQREEFDNPGLKCKYFALFAVGEAFSTVYDTSNTSAMPGSAYFARAMSLLQIIPERPSMNHIESLLLLAYFCQFINRFHSAYLLVGNALRLSLSLGLNYNVPQNQNLHPVEREHRVRIWWSIYMLDRFWGSKAGFPVQIHDDDVHVDLPSSSLSDTYPEHFSDSTYQVATLDLARIVGNTTREIYTRKKSVESFLQREQKLLIQLKRWVQTLPDPLRLQADRPNSKYTVFLHLQFSYCVILAIRPVLLNLLICHIKNHSTPATDEVTPIVGVLSEACIHAARYCLKLCVEEWTGGSVAIFGYAFPVYLFSSALVLVISSLLPIGNPKDIASVDIAAEILRVLSASNSLAAKDLHEHLQRVCQCLKERRDERTFPQTCEEAAPLIADPTVQLPLEDRGPSPVPGSSIEYRALPTSTIVDPTSPYLTTEMTLHNPLLQDFLSQPAVDVGSWDAPEIPNDFDAAFWWTGTLTTHLILPNPKMEAKYTYSFFRVSKTDNIHAAAQKYRDLRLRALKASPKSFASTYELEAAFSDAEWINRLIVIDREVFICAANPLNGETTDHHAADWIGQVTLRGPISQTDFALPVESGQPDLKTDAEEERWQMLSLFTLPEHRGNGLGGKLCKEAIDYLRTYQPTPRHIHVRLMVKPENHATVKLYERLRFVIVGKCTLAEALRANGDSHLLPKDTSGSIYTDRAGLIMSFHMQRS</sequence>
<dbReference type="GO" id="GO:0005634">
    <property type="term" value="C:nucleus"/>
    <property type="evidence" value="ECO:0007669"/>
    <property type="project" value="UniProtKB-SubCell"/>
</dbReference>
<keyword evidence="9" id="KW-1185">Reference proteome</keyword>
<dbReference type="InterPro" id="IPR000182">
    <property type="entry name" value="GNAT_dom"/>
</dbReference>
<comment type="caution">
    <text evidence="8">The sequence shown here is derived from an EMBL/GenBank/DDBJ whole genome shotgun (WGS) entry which is preliminary data.</text>
</comment>
<protein>
    <submittedName>
        <fullName evidence="8">Fungal-specific transcription factor domain-containing protein</fullName>
    </submittedName>
</protein>
<dbReference type="InterPro" id="IPR051711">
    <property type="entry name" value="Stress_Response_Reg"/>
</dbReference>
<dbReference type="OrthoDB" id="3990906at2759"/>
<dbReference type="PANTHER" id="PTHR47540">
    <property type="entry name" value="THIAMINE REPRESSIBLE GENES REGULATORY PROTEIN THI5"/>
    <property type="match status" value="1"/>
</dbReference>
<proteinExistence type="predicted"/>
<dbReference type="GO" id="GO:0008270">
    <property type="term" value="F:zinc ion binding"/>
    <property type="evidence" value="ECO:0007669"/>
    <property type="project" value="InterPro"/>
</dbReference>
<accession>A0A9W9FEX5</accession>
<dbReference type="CDD" id="cd12148">
    <property type="entry name" value="fungal_TF_MHR"/>
    <property type="match status" value="1"/>
</dbReference>
<dbReference type="AlphaFoldDB" id="A0A9W9FEX5"/>
<name>A0A9W9FEX5_9EURO</name>
<dbReference type="Pfam" id="PF04082">
    <property type="entry name" value="Fungal_trans"/>
    <property type="match status" value="1"/>
</dbReference>
<dbReference type="InterPro" id="IPR007219">
    <property type="entry name" value="XnlR_reg_dom"/>
</dbReference>
<evidence type="ECO:0000256" key="6">
    <source>
        <dbReference type="SAM" id="MobiDB-lite"/>
    </source>
</evidence>
<dbReference type="PROSITE" id="PS51186">
    <property type="entry name" value="GNAT"/>
    <property type="match status" value="1"/>
</dbReference>
<dbReference type="GO" id="GO:0016747">
    <property type="term" value="F:acyltransferase activity, transferring groups other than amino-acyl groups"/>
    <property type="evidence" value="ECO:0007669"/>
    <property type="project" value="InterPro"/>
</dbReference>
<dbReference type="GeneID" id="81357298"/>
<dbReference type="SUPFAM" id="SSF55729">
    <property type="entry name" value="Acyl-CoA N-acyltransferases (Nat)"/>
    <property type="match status" value="1"/>
</dbReference>
<evidence type="ECO:0000256" key="2">
    <source>
        <dbReference type="ARBA" id="ARBA00023015"/>
    </source>
</evidence>
<evidence type="ECO:0000313" key="8">
    <source>
        <dbReference type="EMBL" id="KAJ5098824.1"/>
    </source>
</evidence>
<feature type="region of interest" description="Disordered" evidence="6">
    <location>
        <begin position="36"/>
        <end position="64"/>
    </location>
</feature>
<evidence type="ECO:0000259" key="7">
    <source>
        <dbReference type="PROSITE" id="PS51186"/>
    </source>
</evidence>
<keyword evidence="3" id="KW-0238">DNA-binding</keyword>
<dbReference type="CDD" id="cd04301">
    <property type="entry name" value="NAT_SF"/>
    <property type="match status" value="1"/>
</dbReference>
<keyword evidence="5" id="KW-0539">Nucleus</keyword>
<keyword evidence="2" id="KW-0805">Transcription regulation</keyword>
<comment type="subcellular location">
    <subcellularLocation>
        <location evidence="1">Nucleus</location>
    </subcellularLocation>
</comment>
<gene>
    <name evidence="8" type="ORF">N7532_005825</name>
</gene>
<dbReference type="Proteomes" id="UP001149074">
    <property type="component" value="Unassembled WGS sequence"/>
</dbReference>
<evidence type="ECO:0000256" key="5">
    <source>
        <dbReference type="ARBA" id="ARBA00023242"/>
    </source>
</evidence>
<dbReference type="GO" id="GO:0045944">
    <property type="term" value="P:positive regulation of transcription by RNA polymerase II"/>
    <property type="evidence" value="ECO:0007669"/>
    <property type="project" value="TreeGrafter"/>
</dbReference>
<dbReference type="Pfam" id="PF00583">
    <property type="entry name" value="Acetyltransf_1"/>
    <property type="match status" value="1"/>
</dbReference>
<feature type="domain" description="N-acetyltransferase" evidence="7">
    <location>
        <begin position="697"/>
        <end position="877"/>
    </location>
</feature>
<dbReference type="RefSeq" id="XP_056474478.1">
    <property type="nucleotide sequence ID" value="XM_056618319.1"/>
</dbReference>
<feature type="region of interest" description="Disordered" evidence="6">
    <location>
        <begin position="1"/>
        <end position="20"/>
    </location>
</feature>
<dbReference type="GO" id="GO:0006351">
    <property type="term" value="P:DNA-templated transcription"/>
    <property type="evidence" value="ECO:0007669"/>
    <property type="project" value="InterPro"/>
</dbReference>
<dbReference type="EMBL" id="JAPQKI010000005">
    <property type="protein sequence ID" value="KAJ5098824.1"/>
    <property type="molecule type" value="Genomic_DNA"/>
</dbReference>
<dbReference type="GO" id="GO:0043565">
    <property type="term" value="F:sequence-specific DNA binding"/>
    <property type="evidence" value="ECO:0007669"/>
    <property type="project" value="TreeGrafter"/>
</dbReference>
<organism evidence="8 9">
    <name type="scientific">Penicillium argentinense</name>
    <dbReference type="NCBI Taxonomy" id="1131581"/>
    <lineage>
        <taxon>Eukaryota</taxon>
        <taxon>Fungi</taxon>
        <taxon>Dikarya</taxon>
        <taxon>Ascomycota</taxon>
        <taxon>Pezizomycotina</taxon>
        <taxon>Eurotiomycetes</taxon>
        <taxon>Eurotiomycetidae</taxon>
        <taxon>Eurotiales</taxon>
        <taxon>Aspergillaceae</taxon>
        <taxon>Penicillium</taxon>
    </lineage>
</organism>
<evidence type="ECO:0000256" key="3">
    <source>
        <dbReference type="ARBA" id="ARBA00023125"/>
    </source>
</evidence>
<dbReference type="SMART" id="SM00906">
    <property type="entry name" value="Fungal_trans"/>
    <property type="match status" value="1"/>
</dbReference>
<keyword evidence="4" id="KW-0804">Transcription</keyword>
<evidence type="ECO:0000256" key="4">
    <source>
        <dbReference type="ARBA" id="ARBA00023163"/>
    </source>
</evidence>
<evidence type="ECO:0000256" key="1">
    <source>
        <dbReference type="ARBA" id="ARBA00004123"/>
    </source>
</evidence>
<reference evidence="8" key="1">
    <citation type="submission" date="2022-11" db="EMBL/GenBank/DDBJ databases">
        <authorList>
            <person name="Petersen C."/>
        </authorList>
    </citation>
    <scope>NUCLEOTIDE SEQUENCE</scope>
    <source>
        <strain evidence="8">IBT 30761</strain>
    </source>
</reference>
<dbReference type="PANTHER" id="PTHR47540:SF6">
    <property type="entry name" value="ZN(II)2CYS6 TRANSCRIPTION FACTOR (EUROFUNG)"/>
    <property type="match status" value="1"/>
</dbReference>
<feature type="compositionally biased region" description="Basic and acidic residues" evidence="6">
    <location>
        <begin position="1"/>
        <end position="10"/>
    </location>
</feature>
<dbReference type="Gene3D" id="3.40.630.30">
    <property type="match status" value="1"/>
</dbReference>
<evidence type="ECO:0000313" key="9">
    <source>
        <dbReference type="Proteomes" id="UP001149074"/>
    </source>
</evidence>
<dbReference type="InterPro" id="IPR016181">
    <property type="entry name" value="Acyl_CoA_acyltransferase"/>
</dbReference>
<reference evidence="8" key="2">
    <citation type="journal article" date="2023" name="IMA Fungus">
        <title>Comparative genomic study of the Penicillium genus elucidates a diverse pangenome and 15 lateral gene transfer events.</title>
        <authorList>
            <person name="Petersen C."/>
            <person name="Sorensen T."/>
            <person name="Nielsen M.R."/>
            <person name="Sondergaard T.E."/>
            <person name="Sorensen J.L."/>
            <person name="Fitzpatrick D.A."/>
            <person name="Frisvad J.C."/>
            <person name="Nielsen K.L."/>
        </authorList>
    </citation>
    <scope>NUCLEOTIDE SEQUENCE</scope>
    <source>
        <strain evidence="8">IBT 30761</strain>
    </source>
</reference>